<proteinExistence type="predicted"/>
<evidence type="ECO:0000259" key="2">
    <source>
        <dbReference type="PROSITE" id="PS50910"/>
    </source>
</evidence>
<keyword evidence="1" id="KW-0472">Membrane</keyword>
<dbReference type="SUPFAM" id="SSF81593">
    <property type="entry name" value="Nucleotidyltransferase substrate binding subunit/domain"/>
    <property type="match status" value="1"/>
</dbReference>
<feature type="domain" description="HEPN" evidence="2">
    <location>
        <begin position="1"/>
        <end position="82"/>
    </location>
</feature>
<sequence length="124" mass="14167">MHHSAEKYFKAFIVAHDLEFEKIHNLISLLKICSKKEPVLSSLLSGCEFLNTSYIDTRYPVHWPTNYTKEKSLKAREVAVKIGETIKELLKRLVMFNQLFLSGITAGSIYALIALGFTIIYKTV</sequence>
<gene>
    <name evidence="3" type="ORF">BROSI_A3214</name>
</gene>
<keyword evidence="1" id="KW-0812">Transmembrane</keyword>
<dbReference type="EMBL" id="BAFN01000001">
    <property type="protein sequence ID" value="GAN34671.1"/>
    <property type="molecule type" value="Genomic_DNA"/>
</dbReference>
<dbReference type="Gene3D" id="1.20.120.330">
    <property type="entry name" value="Nucleotidyltransferases domain 2"/>
    <property type="match status" value="1"/>
</dbReference>
<organism evidence="3 4">
    <name type="scientific">Candidatus Brocadia sinica JPN1</name>
    <dbReference type="NCBI Taxonomy" id="1197129"/>
    <lineage>
        <taxon>Bacteria</taxon>
        <taxon>Pseudomonadati</taxon>
        <taxon>Planctomycetota</taxon>
        <taxon>Candidatus Brocadiia</taxon>
        <taxon>Candidatus Brocadiales</taxon>
        <taxon>Candidatus Brocadiaceae</taxon>
        <taxon>Candidatus Brocadia</taxon>
    </lineage>
</organism>
<comment type="caution">
    <text evidence="3">The sequence shown here is derived from an EMBL/GenBank/DDBJ whole genome shotgun (WGS) entry which is preliminary data.</text>
</comment>
<dbReference type="Pfam" id="PF05168">
    <property type="entry name" value="HEPN"/>
    <property type="match status" value="1"/>
</dbReference>
<name>A0ABQ0K142_9BACT</name>
<evidence type="ECO:0000256" key="1">
    <source>
        <dbReference type="SAM" id="Phobius"/>
    </source>
</evidence>
<feature type="transmembrane region" description="Helical" evidence="1">
    <location>
        <begin position="99"/>
        <end position="121"/>
    </location>
</feature>
<reference evidence="4" key="1">
    <citation type="journal article" date="2015" name="Genome Announc.">
        <title>Draft Genome Sequence of an Anaerobic Ammonium-Oxidizing Bacterium, "Candidatus Brocadia sinica".</title>
        <authorList>
            <person name="Oshiki M."/>
            <person name="Shinyako-Hata K."/>
            <person name="Satoh H."/>
            <person name="Okabe S."/>
        </authorList>
    </citation>
    <scope>NUCLEOTIDE SEQUENCE [LARGE SCALE GENOMIC DNA]</scope>
    <source>
        <strain evidence="4">JPN1</strain>
    </source>
</reference>
<evidence type="ECO:0000313" key="4">
    <source>
        <dbReference type="Proteomes" id="UP000032309"/>
    </source>
</evidence>
<protein>
    <submittedName>
        <fullName evidence="3">HEPN domain protein</fullName>
    </submittedName>
</protein>
<keyword evidence="1" id="KW-1133">Transmembrane helix</keyword>
<accession>A0ABQ0K142</accession>
<evidence type="ECO:0000313" key="3">
    <source>
        <dbReference type="EMBL" id="GAN34671.1"/>
    </source>
</evidence>
<dbReference type="Proteomes" id="UP000032309">
    <property type="component" value="Unassembled WGS sequence"/>
</dbReference>
<dbReference type="InterPro" id="IPR007842">
    <property type="entry name" value="HEPN_dom"/>
</dbReference>
<dbReference type="PROSITE" id="PS50910">
    <property type="entry name" value="HEPN"/>
    <property type="match status" value="1"/>
</dbReference>
<keyword evidence="4" id="KW-1185">Reference proteome</keyword>